<reference evidence="2 3" key="1">
    <citation type="submission" date="2016-08" db="EMBL/GenBank/DDBJ databases">
        <title>Whole genome shotgun sequence of Pichia membranifaciens KS47-1.</title>
        <authorList>
            <person name="Konishi M."/>
            <person name="Ishida M."/>
            <person name="Arakawa T."/>
            <person name="Kato Y."/>
            <person name="Horiuchi J."/>
        </authorList>
    </citation>
    <scope>NUCLEOTIDE SEQUENCE [LARGE SCALE GENOMIC DNA]</scope>
    <source>
        <strain evidence="2 3">KS47-1</strain>
    </source>
</reference>
<evidence type="ECO:0000313" key="2">
    <source>
        <dbReference type="EMBL" id="GAV29348.1"/>
    </source>
</evidence>
<feature type="region of interest" description="Disordered" evidence="1">
    <location>
        <begin position="1"/>
        <end position="47"/>
    </location>
</feature>
<protein>
    <submittedName>
        <fullName evidence="2">Uncharacterized protein</fullName>
    </submittedName>
</protein>
<dbReference type="AlphaFoldDB" id="A0A1Q2YIH3"/>
<comment type="caution">
    <text evidence="2">The sequence shown here is derived from an EMBL/GenBank/DDBJ whole genome shotgun (WGS) entry which is preliminary data.</text>
</comment>
<evidence type="ECO:0000313" key="3">
    <source>
        <dbReference type="Proteomes" id="UP000186136"/>
    </source>
</evidence>
<gene>
    <name evidence="2" type="ORF">PMKS-002830</name>
</gene>
<feature type="compositionally biased region" description="Basic and acidic residues" evidence="1">
    <location>
        <begin position="9"/>
        <end position="25"/>
    </location>
</feature>
<organism evidence="2 3">
    <name type="scientific">Pichia membranifaciens</name>
    <dbReference type="NCBI Taxonomy" id="4926"/>
    <lineage>
        <taxon>Eukaryota</taxon>
        <taxon>Fungi</taxon>
        <taxon>Dikarya</taxon>
        <taxon>Ascomycota</taxon>
        <taxon>Saccharomycotina</taxon>
        <taxon>Pichiomycetes</taxon>
        <taxon>Pichiales</taxon>
        <taxon>Pichiaceae</taxon>
        <taxon>Pichia</taxon>
    </lineage>
</organism>
<dbReference type="EMBL" id="BDGI01000112">
    <property type="protein sequence ID" value="GAV29348.1"/>
    <property type="molecule type" value="Genomic_DNA"/>
</dbReference>
<keyword evidence="3" id="KW-1185">Reference proteome</keyword>
<proteinExistence type="predicted"/>
<dbReference type="Proteomes" id="UP000186136">
    <property type="component" value="Unassembled WGS sequence"/>
</dbReference>
<accession>A0A1Q2YIH3</accession>
<evidence type="ECO:0000256" key="1">
    <source>
        <dbReference type="SAM" id="MobiDB-lite"/>
    </source>
</evidence>
<sequence length="83" mass="9578">MPSTDDEGGVEHGEEHEENGRERQRQPRQQRQPREHAPPAGVVGAGRSRHCDDVYVCRVPVGDELGVDFRLLRERCRRRRGLH</sequence>
<name>A0A1Q2YIH3_9ASCO</name>